<dbReference type="AlphaFoldDB" id="A0A1M4E6S4"/>
<dbReference type="EMBL" id="LT559118">
    <property type="protein sequence ID" value="SBO94512.1"/>
    <property type="molecule type" value="Genomic_DNA"/>
</dbReference>
<keyword evidence="3" id="KW-1003">Cell membrane</keyword>
<dbReference type="InterPro" id="IPR050545">
    <property type="entry name" value="Mycobact_MmpL"/>
</dbReference>
<dbReference type="GO" id="GO:0005886">
    <property type="term" value="C:plasma membrane"/>
    <property type="evidence" value="ECO:0007669"/>
    <property type="project" value="UniProtKB-SubCell"/>
</dbReference>
<sequence length="764" mass="79949">MVTTRARPARQAPAGGPPLRRLGFLLVRRRRLVLALALAVLIGAGVLAAGAASGLSLARFEAPGSESDRAQAELVERFGTGSPDMIFLVTARGGTVDDPAVEAAGRELTERAGRHEGVAESASYWTRGKPATLRSRDGRHALIVVRIPGDADHVRATVLPALVPEITRGGDLLEVRAGGGEEVFREAVPLARQDFVRAELVIFPLAFVLLWLYQRRAMAALVPILAGVYAMVVGLALLSGVLLFTEISTFALNLTLAMGLGLGIDYCLFVIQRFREETRRGADRAAAVAGAVEHAGRTVLFSGLTVASSLAVLFALPFDFLRSFAYAGIAVVLGGLVAAVIVLPAVLATIGGTMLPRRDEADRRDRRERAGGHGLAGGHGRRPAGGHGQGPAGGQGPVGGFWHGLATRVMRRPLVSGGLATVLLLVLASPFLGLRFGVADDRILPPEASSRQTQEIIRQTFPAEETDAIQLISTTAAPGDVSAYAASLSRLPGVAQVDSAAGSYVSGTRVGDGDPARFRGEGTWLSVVPSAAALADDPVRLVEAVRAVPPPFEVLVGGYPAELADYRASVVDRLPLLLALMLGVTFAVLFLMTRSVIIPIKATILNVLSLGVMFGALVWIFQDGNLSGLLGFTPTGTLDPSIPILMLCVAYGLSMDYEVFLLSRIKEEYDRTGDTESAVATGLQAGAPLITAAGGILALTFAAYATASVTFVQMLGVGMAVAVLVDATVIRAVLVPSLMRLAGPLNWWPSGTAGPTARATTSAR</sequence>
<feature type="domain" description="SSD" evidence="9">
    <location>
        <begin position="216"/>
        <end position="349"/>
    </location>
</feature>
<evidence type="ECO:0000256" key="2">
    <source>
        <dbReference type="ARBA" id="ARBA00010157"/>
    </source>
</evidence>
<dbReference type="Gene3D" id="1.20.1640.10">
    <property type="entry name" value="Multidrug efflux transporter AcrB transmembrane domain"/>
    <property type="match status" value="2"/>
</dbReference>
<evidence type="ECO:0000313" key="10">
    <source>
        <dbReference type="EMBL" id="SBO94512.1"/>
    </source>
</evidence>
<name>A0A1M4E6S4_9ACTN</name>
<evidence type="ECO:0000256" key="1">
    <source>
        <dbReference type="ARBA" id="ARBA00004651"/>
    </source>
</evidence>
<evidence type="ECO:0000256" key="5">
    <source>
        <dbReference type="ARBA" id="ARBA00022989"/>
    </source>
</evidence>
<evidence type="ECO:0000256" key="7">
    <source>
        <dbReference type="SAM" id="MobiDB-lite"/>
    </source>
</evidence>
<reference evidence="10" key="1">
    <citation type="submission" date="2016-04" db="EMBL/GenBank/DDBJ databases">
        <authorList>
            <person name="Evans L.H."/>
            <person name="Alamgir A."/>
            <person name="Owens N."/>
            <person name="Weber N.D."/>
            <person name="Virtaneva K."/>
            <person name="Barbian K."/>
            <person name="Babar A."/>
            <person name="Rosenke K."/>
        </authorList>
    </citation>
    <scope>NUCLEOTIDE SEQUENCE</scope>
    <source>
        <strain evidence="10">Nono1</strain>
    </source>
</reference>
<dbReference type="PANTHER" id="PTHR33406">
    <property type="entry name" value="MEMBRANE PROTEIN MJ1562-RELATED"/>
    <property type="match status" value="1"/>
</dbReference>
<evidence type="ECO:0000256" key="8">
    <source>
        <dbReference type="SAM" id="Phobius"/>
    </source>
</evidence>
<feature type="transmembrane region" description="Helical" evidence="8">
    <location>
        <begin position="711"/>
        <end position="734"/>
    </location>
</feature>
<keyword evidence="6 8" id="KW-0472">Membrane</keyword>
<comment type="similarity">
    <text evidence="2">Belongs to the resistance-nodulation-cell division (RND) (TC 2.A.6) family. MmpL subfamily.</text>
</comment>
<feature type="transmembrane region" description="Helical" evidence="8">
    <location>
        <begin position="220"/>
        <end position="244"/>
    </location>
</feature>
<dbReference type="InterPro" id="IPR000731">
    <property type="entry name" value="SSD"/>
</dbReference>
<comment type="subcellular location">
    <subcellularLocation>
        <location evidence="1">Cell membrane</location>
        <topology evidence="1">Multi-pass membrane protein</topology>
    </subcellularLocation>
</comment>
<feature type="transmembrane region" description="Helical" evidence="8">
    <location>
        <begin position="195"/>
        <end position="213"/>
    </location>
</feature>
<feature type="transmembrane region" description="Helical" evidence="8">
    <location>
        <begin position="299"/>
        <end position="318"/>
    </location>
</feature>
<evidence type="ECO:0000256" key="3">
    <source>
        <dbReference type="ARBA" id="ARBA00022475"/>
    </source>
</evidence>
<feature type="transmembrane region" description="Helical" evidence="8">
    <location>
        <begin position="604"/>
        <end position="622"/>
    </location>
</feature>
<dbReference type="Pfam" id="PF03176">
    <property type="entry name" value="MMPL"/>
    <property type="match status" value="2"/>
</dbReference>
<dbReference type="RefSeq" id="WP_225273831.1">
    <property type="nucleotide sequence ID" value="NZ_CP084058.1"/>
</dbReference>
<accession>A0A1M4E6S4</accession>
<keyword evidence="4 8" id="KW-0812">Transmembrane</keyword>
<proteinExistence type="inferred from homology"/>
<dbReference type="PROSITE" id="PS50156">
    <property type="entry name" value="SSD"/>
    <property type="match status" value="1"/>
</dbReference>
<dbReference type="PANTHER" id="PTHR33406:SF11">
    <property type="entry name" value="MEMBRANE PROTEIN SCO6666-RELATED"/>
    <property type="match status" value="1"/>
</dbReference>
<feature type="transmembrane region" description="Helical" evidence="8">
    <location>
        <begin position="574"/>
        <end position="592"/>
    </location>
</feature>
<gene>
    <name evidence="10" type="ORF">BN4615_P4028</name>
</gene>
<protein>
    <submittedName>
        <fullName evidence="10">Integral membrane protein</fullName>
    </submittedName>
</protein>
<dbReference type="InterPro" id="IPR004869">
    <property type="entry name" value="MMPL_dom"/>
</dbReference>
<dbReference type="SUPFAM" id="SSF82866">
    <property type="entry name" value="Multidrug efflux transporter AcrB transmembrane domain"/>
    <property type="match status" value="2"/>
</dbReference>
<feature type="transmembrane region" description="Helical" evidence="8">
    <location>
        <begin position="414"/>
        <end position="434"/>
    </location>
</feature>
<feature type="transmembrane region" description="Helical" evidence="8">
    <location>
        <begin position="250"/>
        <end position="271"/>
    </location>
</feature>
<feature type="transmembrane region" description="Helical" evidence="8">
    <location>
        <begin position="683"/>
        <end position="705"/>
    </location>
</feature>
<feature type="region of interest" description="Disordered" evidence="7">
    <location>
        <begin position="358"/>
        <end position="393"/>
    </location>
</feature>
<evidence type="ECO:0000256" key="4">
    <source>
        <dbReference type="ARBA" id="ARBA00022692"/>
    </source>
</evidence>
<feature type="compositionally biased region" description="Basic and acidic residues" evidence="7">
    <location>
        <begin position="358"/>
        <end position="371"/>
    </location>
</feature>
<evidence type="ECO:0000256" key="6">
    <source>
        <dbReference type="ARBA" id="ARBA00023136"/>
    </source>
</evidence>
<feature type="transmembrane region" description="Helical" evidence="8">
    <location>
        <begin position="324"/>
        <end position="348"/>
    </location>
</feature>
<keyword evidence="5 8" id="KW-1133">Transmembrane helix</keyword>
<evidence type="ECO:0000259" key="9">
    <source>
        <dbReference type="PROSITE" id="PS50156"/>
    </source>
</evidence>
<feature type="transmembrane region" description="Helical" evidence="8">
    <location>
        <begin position="642"/>
        <end position="662"/>
    </location>
</feature>
<organism evidence="10">
    <name type="scientific">Nonomuraea gerenzanensis</name>
    <dbReference type="NCBI Taxonomy" id="93944"/>
    <lineage>
        <taxon>Bacteria</taxon>
        <taxon>Bacillati</taxon>
        <taxon>Actinomycetota</taxon>
        <taxon>Actinomycetes</taxon>
        <taxon>Streptosporangiales</taxon>
        <taxon>Streptosporangiaceae</taxon>
        <taxon>Nonomuraea</taxon>
    </lineage>
</organism>